<protein>
    <recommendedName>
        <fullName evidence="4">CoA transferase</fullName>
    </recommendedName>
</protein>
<dbReference type="PANTHER" id="PTHR48207">
    <property type="entry name" value="SUCCINATE--HYDROXYMETHYLGLUTARATE COA-TRANSFERASE"/>
    <property type="match status" value="1"/>
</dbReference>
<proteinExistence type="predicted"/>
<dbReference type="Pfam" id="PF02515">
    <property type="entry name" value="CoA_transf_3"/>
    <property type="match status" value="2"/>
</dbReference>
<feature type="region of interest" description="Disordered" evidence="2">
    <location>
        <begin position="357"/>
        <end position="391"/>
    </location>
</feature>
<evidence type="ECO:0008006" key="4">
    <source>
        <dbReference type="Google" id="ProtNLM"/>
    </source>
</evidence>
<organism evidence="3">
    <name type="scientific">marine metagenome</name>
    <dbReference type="NCBI Taxonomy" id="408172"/>
    <lineage>
        <taxon>unclassified sequences</taxon>
        <taxon>metagenomes</taxon>
        <taxon>ecological metagenomes</taxon>
    </lineage>
</organism>
<dbReference type="EMBL" id="UINC01001594">
    <property type="protein sequence ID" value="SUZ84435.1"/>
    <property type="molecule type" value="Genomic_DNA"/>
</dbReference>
<accession>A0A381QYD5</accession>
<dbReference type="InterPro" id="IPR044855">
    <property type="entry name" value="CoA-Trfase_III_dom3_sf"/>
</dbReference>
<dbReference type="InterPro" id="IPR003673">
    <property type="entry name" value="CoA-Trfase_fam_III"/>
</dbReference>
<dbReference type="InterPro" id="IPR050483">
    <property type="entry name" value="CoA-transferase_III_domain"/>
</dbReference>
<reference evidence="3" key="1">
    <citation type="submission" date="2018-05" db="EMBL/GenBank/DDBJ databases">
        <authorList>
            <person name="Lanie J.A."/>
            <person name="Ng W.-L."/>
            <person name="Kazmierczak K.M."/>
            <person name="Andrzejewski T.M."/>
            <person name="Davidsen T.M."/>
            <person name="Wayne K.J."/>
            <person name="Tettelin H."/>
            <person name="Glass J.I."/>
            <person name="Rusch D."/>
            <person name="Podicherti R."/>
            <person name="Tsui H.-C.T."/>
            <person name="Winkler M.E."/>
        </authorList>
    </citation>
    <scope>NUCLEOTIDE SEQUENCE</scope>
</reference>
<evidence type="ECO:0000256" key="1">
    <source>
        <dbReference type="ARBA" id="ARBA00022679"/>
    </source>
</evidence>
<dbReference type="GO" id="GO:0008410">
    <property type="term" value="F:CoA-transferase activity"/>
    <property type="evidence" value="ECO:0007669"/>
    <property type="project" value="TreeGrafter"/>
</dbReference>
<evidence type="ECO:0000313" key="3">
    <source>
        <dbReference type="EMBL" id="SUZ84435.1"/>
    </source>
</evidence>
<evidence type="ECO:0000256" key="2">
    <source>
        <dbReference type="SAM" id="MobiDB-lite"/>
    </source>
</evidence>
<dbReference type="PANTHER" id="PTHR48207:SF3">
    <property type="entry name" value="SUCCINATE--HYDROXYMETHYLGLUTARATE COA-TRANSFERASE"/>
    <property type="match status" value="1"/>
</dbReference>
<dbReference type="InterPro" id="IPR023606">
    <property type="entry name" value="CoA-Trfase_III_dom_1_sf"/>
</dbReference>
<sequence length="803" mass="87658">MQDNIISGGRVLTKAFQGIRVIDLSDRLSGAYAARMFGDFGADVILIEDIQGHPLRHEPPFMNSESGKPESLLHSYVNWNKRSVSGTVEDHGSLIAGADVIVTTSTGIPDTVLQRSPDSVHLSITPHGLEGPLADFPGNNLTTCARVGWSAINRYVDEPPLQLPLHQTGYISGVAGFVGAAAALFRSGSSGHGERVDVSEMEAMANTCAPWAELGLFIGGNRMAHGPNGKRDRGRAGPLWKTQNGAINFGYGDWAFWEEAMNFLDLPELAKDPDFIPVLGRNQKDTRPVRDGLEEAAAQRDKWELFHGLVQRRCIAGVVQNAQELIENEHLRSREYIISTQISDRRIRAPGAPAKLSATPWTLNRPAPEIGQHDGNVETTPRKRRTSSDNPDLPLNNIRVLAFTQAWAGTFATQLLGLLGADVIQIESCKRPDVWRGAGAPVPPAVRNPDIEQNPLNNNGMYNTVNLNKRAITLDMATPRGREMFWRMIPKFDVLADNFSPHVMGNWGITLETLREHKKDIIFASVSGYGSTGPLAEYPANGATTEPMAGLSSIHGYPGEIAQNTGGLIPDPISGYYFAAAILAALNHRQRTGEGQRIDAAMIEAVAVQLGDAMLEYDGNSHLRTPSGNHHPRIAPHNVYQAKGDSWLAIAAETDEAFSSLAQLAGIRDERFATMALRKTNESSLDEAIGAWVSDVDADAMAAELCSLGVAAARVEPFEEIYHEPSPQFVARGFLQPITHPESGTHYMPMVPWVFQNTSRGHITHAPCFGQHSREVFEEELGVGSAEYRELEELGITGTERLR</sequence>
<dbReference type="Gene3D" id="3.30.1540.10">
    <property type="entry name" value="formyl-coa transferase, domain 3"/>
    <property type="match status" value="2"/>
</dbReference>
<dbReference type="SUPFAM" id="SSF89796">
    <property type="entry name" value="CoA-transferase family III (CaiB/BaiF)"/>
    <property type="match status" value="2"/>
</dbReference>
<gene>
    <name evidence="3" type="ORF">METZ01_LOCUS37289</name>
</gene>
<dbReference type="AlphaFoldDB" id="A0A381QYD5"/>
<name>A0A381QYD5_9ZZZZ</name>
<dbReference type="Gene3D" id="3.40.50.10540">
    <property type="entry name" value="Crotonobetainyl-coa:carnitine coa-transferase, domain 1"/>
    <property type="match status" value="2"/>
</dbReference>
<keyword evidence="1" id="KW-0808">Transferase</keyword>